<dbReference type="CDD" id="cd06561">
    <property type="entry name" value="AlkD_like"/>
    <property type="match status" value="1"/>
</dbReference>
<reference evidence="2 3" key="1">
    <citation type="submission" date="2021-02" db="EMBL/GenBank/DDBJ databases">
        <title>Lysobacter arenosi sp. nov., isolated from soil of gangwondo yeongwol, south Korea.</title>
        <authorList>
            <person name="Kim K.R."/>
            <person name="Kim K.H."/>
            <person name="Jeon C.O."/>
        </authorList>
    </citation>
    <scope>NUCLEOTIDE SEQUENCE [LARGE SCALE GENOMIC DNA]</scope>
    <source>
        <strain evidence="2 3">R7</strain>
    </source>
</reference>
<dbReference type="PANTHER" id="PTHR41291:SF1">
    <property type="entry name" value="DNA ALKYLATION REPAIR PROTEIN"/>
    <property type="match status" value="1"/>
</dbReference>
<dbReference type="Pfam" id="PF08713">
    <property type="entry name" value="DNA_alkylation"/>
    <property type="match status" value="1"/>
</dbReference>
<name>A0ABX7RDC9_9GAMM</name>
<protein>
    <submittedName>
        <fullName evidence="2">DNA alkylation repair protein</fullName>
    </submittedName>
</protein>
<evidence type="ECO:0000313" key="2">
    <source>
        <dbReference type="EMBL" id="QSX76163.1"/>
    </source>
</evidence>
<dbReference type="PANTHER" id="PTHR41291">
    <property type="entry name" value="DNA ALKYLATION REPAIR PROTEIN"/>
    <property type="match status" value="1"/>
</dbReference>
<dbReference type="Proteomes" id="UP000663400">
    <property type="component" value="Chromosome"/>
</dbReference>
<sequence>MRQTTETQARTRPRKAVAAAPARAATLEQRLDDAMLQLRKRATKATLDGMARYAIPSDHAIGVAMKDIQAVAKAIGHDHELALALWDTGVYEARTLAAYVDDPAQVTAAQMDRWCRDFDNWAIVDTICFVLFDRSPHAWRKVVQWSGRRDELGRRAAFALLASLALHGRLDDANAVEGLHLIERAAGDERNFVIKGASWALRSIGRRNAGLHAKAVALATRLAASEVACERWLGKDALRDLRKAAVVEKLAKGGRKK</sequence>
<organism evidence="2 3">
    <name type="scientific">Lysobacter arenosi</name>
    <dbReference type="NCBI Taxonomy" id="2795387"/>
    <lineage>
        <taxon>Bacteria</taxon>
        <taxon>Pseudomonadati</taxon>
        <taxon>Pseudomonadota</taxon>
        <taxon>Gammaproteobacteria</taxon>
        <taxon>Lysobacterales</taxon>
        <taxon>Lysobacteraceae</taxon>
        <taxon>Lysobacter</taxon>
    </lineage>
</organism>
<evidence type="ECO:0000313" key="3">
    <source>
        <dbReference type="Proteomes" id="UP000663400"/>
    </source>
</evidence>
<accession>A0ABX7RDC9</accession>
<dbReference type="SUPFAM" id="SSF48371">
    <property type="entry name" value="ARM repeat"/>
    <property type="match status" value="1"/>
</dbReference>
<dbReference type="RefSeq" id="WP_200605596.1">
    <property type="nucleotide sequence ID" value="NZ_CP071517.1"/>
</dbReference>
<keyword evidence="3" id="KW-1185">Reference proteome</keyword>
<dbReference type="EMBL" id="CP071517">
    <property type="protein sequence ID" value="QSX76163.1"/>
    <property type="molecule type" value="Genomic_DNA"/>
</dbReference>
<dbReference type="InterPro" id="IPR014825">
    <property type="entry name" value="DNA_alkylation"/>
</dbReference>
<dbReference type="Gene3D" id="1.25.10.90">
    <property type="match status" value="1"/>
</dbReference>
<gene>
    <name evidence="2" type="ORF">HIV01_006630</name>
</gene>
<feature type="region of interest" description="Disordered" evidence="1">
    <location>
        <begin position="1"/>
        <end position="22"/>
    </location>
</feature>
<dbReference type="InterPro" id="IPR016024">
    <property type="entry name" value="ARM-type_fold"/>
</dbReference>
<proteinExistence type="predicted"/>
<evidence type="ECO:0000256" key="1">
    <source>
        <dbReference type="SAM" id="MobiDB-lite"/>
    </source>
</evidence>